<keyword evidence="2" id="KW-1185">Reference proteome</keyword>
<evidence type="ECO:0000313" key="2">
    <source>
        <dbReference type="Proteomes" id="UP000189059"/>
    </source>
</evidence>
<proteinExistence type="predicted"/>
<organism evidence="1 2">
    <name type="scientific">Paenibacillus ihbetae</name>
    <dbReference type="NCBI Taxonomy" id="1870820"/>
    <lineage>
        <taxon>Bacteria</taxon>
        <taxon>Bacillati</taxon>
        <taxon>Bacillota</taxon>
        <taxon>Bacilli</taxon>
        <taxon>Bacillales</taxon>
        <taxon>Paenibacillaceae</taxon>
        <taxon>Paenibacillus</taxon>
    </lineage>
</organism>
<evidence type="ECO:0000313" key="1">
    <source>
        <dbReference type="EMBL" id="OOC62924.1"/>
    </source>
</evidence>
<accession>A0ABX3K0F5</accession>
<name>A0ABX3K0F5_9BACL</name>
<comment type="caution">
    <text evidence="1">The sequence shown here is derived from an EMBL/GenBank/DDBJ whole genome shotgun (WGS) entry which is preliminary data.</text>
</comment>
<dbReference type="EMBL" id="MRVI01000001">
    <property type="protein sequence ID" value="OOC62924.1"/>
    <property type="molecule type" value="Genomic_DNA"/>
</dbReference>
<gene>
    <name evidence="1" type="ORF">BBD40_14250</name>
</gene>
<protein>
    <submittedName>
        <fullName evidence="1">Uncharacterized protein</fullName>
    </submittedName>
</protein>
<sequence>MSLASSLMRLPSPLFNVYRHSGRTSAFLNKDTSTLVVIGDLIRPARIPTGLNAITGKLPMELFCFALVSLVSLVLIGLNELKSYIEREGKGHSVFRFEISYPLMASPQ</sequence>
<dbReference type="Proteomes" id="UP000189059">
    <property type="component" value="Unassembled WGS sequence"/>
</dbReference>
<reference evidence="1 2" key="1">
    <citation type="submission" date="2016-12" db="EMBL/GenBank/DDBJ databases">
        <title>Genome sequencing and description of Paenibacillus sp. nov. from high altitude lake in the Indian Trans- Himalayas.</title>
        <authorList>
            <person name="Kiran S."/>
            <person name="Swarnkar M.K."/>
            <person name="Rana A."/>
            <person name="Tewari R."/>
            <person name="Gulati A."/>
        </authorList>
    </citation>
    <scope>NUCLEOTIDE SEQUENCE [LARGE SCALE GENOMIC DNA]</scope>
    <source>
        <strain evidence="1 2">IHBB 9951</strain>
    </source>
</reference>